<keyword evidence="1" id="KW-0539">Nucleus</keyword>
<gene>
    <name evidence="2" type="ORF">Dsin_027590</name>
</gene>
<organism evidence="2 3">
    <name type="scientific">Dipteronia sinensis</name>
    <dbReference type="NCBI Taxonomy" id="43782"/>
    <lineage>
        <taxon>Eukaryota</taxon>
        <taxon>Viridiplantae</taxon>
        <taxon>Streptophyta</taxon>
        <taxon>Embryophyta</taxon>
        <taxon>Tracheophyta</taxon>
        <taxon>Spermatophyta</taxon>
        <taxon>Magnoliopsida</taxon>
        <taxon>eudicotyledons</taxon>
        <taxon>Gunneridae</taxon>
        <taxon>Pentapetalae</taxon>
        <taxon>rosids</taxon>
        <taxon>malvids</taxon>
        <taxon>Sapindales</taxon>
        <taxon>Sapindaceae</taxon>
        <taxon>Hippocastanoideae</taxon>
        <taxon>Acereae</taxon>
        <taxon>Dipteronia</taxon>
    </lineage>
</organism>
<evidence type="ECO:0000313" key="2">
    <source>
        <dbReference type="EMBL" id="KAK3188029.1"/>
    </source>
</evidence>
<sequence length="178" mass="21343">MGEVKRVLSQYFDEIGEENNFLMAWNHMLEEYNVHDNTRLKSIFDIKEKWAYTYVRHAWSAVMKTTQLSESSNATLKDYLKSDLNVARIFMHFEMAVTDKRYKELEAKYDLLYRLVNVKINDKMLIQAREVYMNAIFLEFQHQFEQAVELNMNHVMIDGNIFYSVNMDYASKERHVKV</sequence>
<reference evidence="2" key="1">
    <citation type="journal article" date="2023" name="Plant J.">
        <title>Genome sequences and population genomics provide insights into the demographic history, inbreeding, and mutation load of two 'living fossil' tree species of Dipteronia.</title>
        <authorList>
            <person name="Feng Y."/>
            <person name="Comes H.P."/>
            <person name="Chen J."/>
            <person name="Zhu S."/>
            <person name="Lu R."/>
            <person name="Zhang X."/>
            <person name="Li P."/>
            <person name="Qiu J."/>
            <person name="Olsen K.M."/>
            <person name="Qiu Y."/>
        </authorList>
    </citation>
    <scope>NUCLEOTIDE SEQUENCE</scope>
    <source>
        <strain evidence="2">NBL</strain>
    </source>
</reference>
<comment type="similarity">
    <text evidence="1">Belongs to the FHY3/FAR1 family.</text>
</comment>
<dbReference type="AlphaFoldDB" id="A0AAD9ZP68"/>
<comment type="function">
    <text evidence="1">Putative transcription activator involved in regulating light control of development.</text>
</comment>
<keyword evidence="1" id="KW-0479">Metal-binding</keyword>
<keyword evidence="3" id="KW-1185">Reference proteome</keyword>
<dbReference type="PANTHER" id="PTHR31669">
    <property type="entry name" value="PROTEIN FAR1-RELATED SEQUENCE 10-RELATED"/>
    <property type="match status" value="1"/>
</dbReference>
<comment type="subcellular location">
    <subcellularLocation>
        <location evidence="1">Nucleus</location>
    </subcellularLocation>
</comment>
<keyword evidence="1" id="KW-0863">Zinc-finger</keyword>
<protein>
    <recommendedName>
        <fullName evidence="1">Protein FAR1-RELATED SEQUENCE</fullName>
    </recommendedName>
</protein>
<keyword evidence="1" id="KW-0862">Zinc</keyword>
<dbReference type="GO" id="GO:0008270">
    <property type="term" value="F:zinc ion binding"/>
    <property type="evidence" value="ECO:0007669"/>
    <property type="project" value="UniProtKB-UniRule"/>
</dbReference>
<dbReference type="GO" id="GO:0006355">
    <property type="term" value="P:regulation of DNA-templated transcription"/>
    <property type="evidence" value="ECO:0007669"/>
    <property type="project" value="UniProtKB-UniRule"/>
</dbReference>
<evidence type="ECO:0000313" key="3">
    <source>
        <dbReference type="Proteomes" id="UP001281410"/>
    </source>
</evidence>
<accession>A0AAD9ZP68</accession>
<dbReference type="GO" id="GO:0005634">
    <property type="term" value="C:nucleus"/>
    <property type="evidence" value="ECO:0007669"/>
    <property type="project" value="UniProtKB-SubCell"/>
</dbReference>
<proteinExistence type="inferred from homology"/>
<dbReference type="InterPro" id="IPR031052">
    <property type="entry name" value="FHY3/FAR1"/>
</dbReference>
<comment type="caution">
    <text evidence="2">The sequence shown here is derived from an EMBL/GenBank/DDBJ whole genome shotgun (WGS) entry which is preliminary data.</text>
</comment>
<dbReference type="PANTHER" id="PTHR31669:SF299">
    <property type="entry name" value="PROTEIN FAR1-RELATED SEQUENCE"/>
    <property type="match status" value="1"/>
</dbReference>
<evidence type="ECO:0000256" key="1">
    <source>
        <dbReference type="RuleBase" id="RU367018"/>
    </source>
</evidence>
<name>A0AAD9ZP68_9ROSI</name>
<dbReference type="Proteomes" id="UP001281410">
    <property type="component" value="Unassembled WGS sequence"/>
</dbReference>
<dbReference type="EMBL" id="JANJYJ010000009">
    <property type="protein sequence ID" value="KAK3188029.1"/>
    <property type="molecule type" value="Genomic_DNA"/>
</dbReference>